<keyword evidence="7" id="KW-1185">Reference proteome</keyword>
<organism evidence="6 7">
    <name type="scientific">Oopsacas minuta</name>
    <dbReference type="NCBI Taxonomy" id="111878"/>
    <lineage>
        <taxon>Eukaryota</taxon>
        <taxon>Metazoa</taxon>
        <taxon>Porifera</taxon>
        <taxon>Hexactinellida</taxon>
        <taxon>Hexasterophora</taxon>
        <taxon>Lyssacinosida</taxon>
        <taxon>Leucopsacidae</taxon>
        <taxon>Oopsacas</taxon>
    </lineage>
</organism>
<dbReference type="Pfam" id="PF00335">
    <property type="entry name" value="Tetraspanin"/>
    <property type="match status" value="1"/>
</dbReference>
<dbReference type="GO" id="GO:0016020">
    <property type="term" value="C:membrane"/>
    <property type="evidence" value="ECO:0007669"/>
    <property type="project" value="UniProtKB-SubCell"/>
</dbReference>
<dbReference type="Gene3D" id="1.10.1450.10">
    <property type="entry name" value="Tetraspanin"/>
    <property type="match status" value="1"/>
</dbReference>
<dbReference type="SUPFAM" id="SSF48652">
    <property type="entry name" value="Tetraspanin"/>
    <property type="match status" value="1"/>
</dbReference>
<comment type="caution">
    <text evidence="6">The sequence shown here is derived from an EMBL/GenBank/DDBJ whole genome shotgun (WGS) entry which is preliminary data.</text>
</comment>
<dbReference type="EMBL" id="JAKMXF010000050">
    <property type="protein sequence ID" value="KAI6659779.1"/>
    <property type="molecule type" value="Genomic_DNA"/>
</dbReference>
<keyword evidence="3 5" id="KW-1133">Transmembrane helix</keyword>
<evidence type="ECO:0000313" key="7">
    <source>
        <dbReference type="Proteomes" id="UP001165289"/>
    </source>
</evidence>
<sequence length="187" mass="20917">MMFVFALHGILGGILSLFIHPRSQFLARVVLLLYSLALTLLYSAGIIALTLQWDSFYFSRSYLGAMYQDSLLQNYGQPTFAIVSGSINSLQRTGTCCGYYTGDDYLGSNWLEAQLDFDLRPFSCCESQTASCSVNSDDYYGEKGCRSLVDHTFSLFYWILLAVVISANFLIFLLISMSTLLISCLIN</sequence>
<protein>
    <submittedName>
        <fullName evidence="6">Uncharacterized protein</fullName>
    </submittedName>
</protein>
<proteinExistence type="predicted"/>
<evidence type="ECO:0000313" key="6">
    <source>
        <dbReference type="EMBL" id="KAI6659779.1"/>
    </source>
</evidence>
<comment type="subcellular location">
    <subcellularLocation>
        <location evidence="1">Membrane</location>
        <topology evidence="1">Multi-pass membrane protein</topology>
    </subcellularLocation>
</comment>
<gene>
    <name evidence="6" type="ORF">LOD99_10668</name>
</gene>
<dbReference type="InterPro" id="IPR008952">
    <property type="entry name" value="Tetraspanin_EC2_sf"/>
</dbReference>
<evidence type="ECO:0000256" key="1">
    <source>
        <dbReference type="ARBA" id="ARBA00004141"/>
    </source>
</evidence>
<reference evidence="6 7" key="1">
    <citation type="journal article" date="2023" name="BMC Biol.">
        <title>The compact genome of the sponge Oopsacas minuta (Hexactinellida) is lacking key metazoan core genes.</title>
        <authorList>
            <person name="Santini S."/>
            <person name="Schenkelaars Q."/>
            <person name="Jourda C."/>
            <person name="Duchesne M."/>
            <person name="Belahbib H."/>
            <person name="Rocher C."/>
            <person name="Selva M."/>
            <person name="Riesgo A."/>
            <person name="Vervoort M."/>
            <person name="Leys S.P."/>
            <person name="Kodjabachian L."/>
            <person name="Le Bivic A."/>
            <person name="Borchiellini C."/>
            <person name="Claverie J.M."/>
            <person name="Renard E."/>
        </authorList>
    </citation>
    <scope>NUCLEOTIDE SEQUENCE [LARGE SCALE GENOMIC DNA]</scope>
    <source>
        <strain evidence="6">SPO-2</strain>
    </source>
</reference>
<dbReference type="AlphaFoldDB" id="A0AAV7KHZ5"/>
<feature type="transmembrane region" description="Helical" evidence="5">
    <location>
        <begin position="155"/>
        <end position="182"/>
    </location>
</feature>
<evidence type="ECO:0000256" key="2">
    <source>
        <dbReference type="ARBA" id="ARBA00022692"/>
    </source>
</evidence>
<name>A0AAV7KHZ5_9METZ</name>
<evidence type="ECO:0000256" key="4">
    <source>
        <dbReference type="ARBA" id="ARBA00023136"/>
    </source>
</evidence>
<feature type="transmembrane region" description="Helical" evidence="5">
    <location>
        <begin position="26"/>
        <end position="51"/>
    </location>
</feature>
<dbReference type="Proteomes" id="UP001165289">
    <property type="component" value="Unassembled WGS sequence"/>
</dbReference>
<keyword evidence="2 5" id="KW-0812">Transmembrane</keyword>
<evidence type="ECO:0000256" key="5">
    <source>
        <dbReference type="SAM" id="Phobius"/>
    </source>
</evidence>
<accession>A0AAV7KHZ5</accession>
<keyword evidence="4 5" id="KW-0472">Membrane</keyword>
<evidence type="ECO:0000256" key="3">
    <source>
        <dbReference type="ARBA" id="ARBA00022989"/>
    </source>
</evidence>
<dbReference type="InterPro" id="IPR018499">
    <property type="entry name" value="Tetraspanin/Peripherin"/>
</dbReference>